<organism evidence="1">
    <name type="scientific">Rhizophora mucronata</name>
    <name type="common">Asiatic mangrove</name>
    <dbReference type="NCBI Taxonomy" id="61149"/>
    <lineage>
        <taxon>Eukaryota</taxon>
        <taxon>Viridiplantae</taxon>
        <taxon>Streptophyta</taxon>
        <taxon>Embryophyta</taxon>
        <taxon>Tracheophyta</taxon>
        <taxon>Spermatophyta</taxon>
        <taxon>Magnoliopsida</taxon>
        <taxon>eudicotyledons</taxon>
        <taxon>Gunneridae</taxon>
        <taxon>Pentapetalae</taxon>
        <taxon>rosids</taxon>
        <taxon>fabids</taxon>
        <taxon>Malpighiales</taxon>
        <taxon>Rhizophoraceae</taxon>
        <taxon>Rhizophora</taxon>
    </lineage>
</organism>
<proteinExistence type="predicted"/>
<protein>
    <submittedName>
        <fullName evidence="1">Uncharacterized protein</fullName>
    </submittedName>
</protein>
<dbReference type="EMBL" id="GGEC01085134">
    <property type="protein sequence ID" value="MBX65618.1"/>
    <property type="molecule type" value="Transcribed_RNA"/>
</dbReference>
<accession>A0A2P2QF61</accession>
<dbReference type="AlphaFoldDB" id="A0A2P2QF61"/>
<name>A0A2P2QF61_RHIMU</name>
<sequence length="22" mass="2559">MSFLGIFVKYMALGNQRMFSMS</sequence>
<reference evidence="1" key="1">
    <citation type="submission" date="2018-02" db="EMBL/GenBank/DDBJ databases">
        <title>Rhizophora mucronata_Transcriptome.</title>
        <authorList>
            <person name="Meera S.P."/>
            <person name="Sreeshan A."/>
            <person name="Augustine A."/>
        </authorList>
    </citation>
    <scope>NUCLEOTIDE SEQUENCE</scope>
    <source>
        <tissue evidence="1">Leaf</tissue>
    </source>
</reference>
<evidence type="ECO:0000313" key="1">
    <source>
        <dbReference type="EMBL" id="MBX65618.1"/>
    </source>
</evidence>